<name>A0A2T2Z405_9NOCA</name>
<dbReference type="PROSITE" id="PS00086">
    <property type="entry name" value="CYTOCHROME_P450"/>
    <property type="match status" value="1"/>
</dbReference>
<dbReference type="PRINTS" id="PR00385">
    <property type="entry name" value="P450"/>
</dbReference>
<dbReference type="GO" id="GO:0020037">
    <property type="term" value="F:heme binding"/>
    <property type="evidence" value="ECO:0007669"/>
    <property type="project" value="InterPro"/>
</dbReference>
<keyword evidence="3 8" id="KW-0349">Heme</keyword>
<evidence type="ECO:0000256" key="1">
    <source>
        <dbReference type="ARBA" id="ARBA00001971"/>
    </source>
</evidence>
<dbReference type="InterPro" id="IPR036396">
    <property type="entry name" value="Cyt_P450_sf"/>
</dbReference>
<dbReference type="PANTHER" id="PTHR46696">
    <property type="entry name" value="P450, PUTATIVE (EUROFUNG)-RELATED"/>
    <property type="match status" value="1"/>
</dbReference>
<evidence type="ECO:0000256" key="8">
    <source>
        <dbReference type="RuleBase" id="RU000461"/>
    </source>
</evidence>
<accession>A0A2T2Z405</accession>
<dbReference type="InterPro" id="IPR002397">
    <property type="entry name" value="Cyt_P450_B"/>
</dbReference>
<dbReference type="InterPro" id="IPR017972">
    <property type="entry name" value="Cyt_P450_CS"/>
</dbReference>
<gene>
    <name evidence="10" type="ORF">C8259_16270</name>
</gene>
<dbReference type="Gene3D" id="1.10.630.10">
    <property type="entry name" value="Cytochrome P450"/>
    <property type="match status" value="1"/>
</dbReference>
<dbReference type="AlphaFoldDB" id="A0A2T2Z405"/>
<dbReference type="GO" id="GO:0004497">
    <property type="term" value="F:monooxygenase activity"/>
    <property type="evidence" value="ECO:0007669"/>
    <property type="project" value="UniProtKB-KW"/>
</dbReference>
<dbReference type="GO" id="GO:0016705">
    <property type="term" value="F:oxidoreductase activity, acting on paired donors, with incorporation or reduction of molecular oxygen"/>
    <property type="evidence" value="ECO:0007669"/>
    <property type="project" value="InterPro"/>
</dbReference>
<keyword evidence="6 8" id="KW-0408">Iron</keyword>
<evidence type="ECO:0000313" key="10">
    <source>
        <dbReference type="EMBL" id="PSR62475.1"/>
    </source>
</evidence>
<evidence type="ECO:0000313" key="11">
    <source>
        <dbReference type="Proteomes" id="UP000241647"/>
    </source>
</evidence>
<sequence length="408" mass="45130">MTRTVPVPHGLPMERNAGPFDPPREITRLRDAHPVGPMIFPDGHEGWLVTGYDEVRSLLADPRFSSRQDIGVLHVPYEIPGMPVATEPSPQIPGVFIAMDAPDHTRLRRKLVGAFTVKRMKQLEDHIVDVVERQLEAMARLTPPVDLVAEFALPVPSLVICELLGVPYEDRDTFQVNSAKFLVKDQALEEKMAAYGALTSYLAELVVRKRAEPGEDILSDLARDDDLTVEELTGIAFLLLLAGHETTANMLGLGTFALLEHPEQAAELRADPALVPDAVEELMRYLSVADIFYRYATDDIELGGETIGKGSTVVVSLLAANRDPRRFDDPDTLDVHRTARGHLSFGHGMHLCLGQQLSRIEMRAGFAGLLRRFPTMALAVPADAVRLRTDMNIYGVHELPVTWTDVAE</sequence>
<keyword evidence="7 8" id="KW-0503">Monooxygenase</keyword>
<evidence type="ECO:0000256" key="4">
    <source>
        <dbReference type="ARBA" id="ARBA00022723"/>
    </source>
</evidence>
<evidence type="ECO:0000256" key="2">
    <source>
        <dbReference type="ARBA" id="ARBA00010617"/>
    </source>
</evidence>
<organism evidence="10 11">
    <name type="scientific">Nocardia nova</name>
    <dbReference type="NCBI Taxonomy" id="37330"/>
    <lineage>
        <taxon>Bacteria</taxon>
        <taxon>Bacillati</taxon>
        <taxon>Actinomycetota</taxon>
        <taxon>Actinomycetes</taxon>
        <taxon>Mycobacteriales</taxon>
        <taxon>Nocardiaceae</taxon>
        <taxon>Nocardia</taxon>
    </lineage>
</organism>
<protein>
    <submittedName>
        <fullName evidence="10">Cytochrome P450</fullName>
    </submittedName>
</protein>
<dbReference type="EMBL" id="PYHS01000007">
    <property type="protein sequence ID" value="PSR62475.1"/>
    <property type="molecule type" value="Genomic_DNA"/>
</dbReference>
<comment type="caution">
    <text evidence="10">The sequence shown here is derived from an EMBL/GenBank/DDBJ whole genome shotgun (WGS) entry which is preliminary data.</text>
</comment>
<comment type="cofactor">
    <cofactor evidence="1">
        <name>heme</name>
        <dbReference type="ChEBI" id="CHEBI:30413"/>
    </cofactor>
</comment>
<keyword evidence="4 8" id="KW-0479">Metal-binding</keyword>
<evidence type="ECO:0000256" key="6">
    <source>
        <dbReference type="ARBA" id="ARBA00023004"/>
    </source>
</evidence>
<dbReference type="InterPro" id="IPR001128">
    <property type="entry name" value="Cyt_P450"/>
</dbReference>
<evidence type="ECO:0000256" key="7">
    <source>
        <dbReference type="ARBA" id="ARBA00023033"/>
    </source>
</evidence>
<dbReference type="SUPFAM" id="SSF48264">
    <property type="entry name" value="Cytochrome P450"/>
    <property type="match status" value="1"/>
</dbReference>
<feature type="region of interest" description="Disordered" evidence="9">
    <location>
        <begin position="1"/>
        <end position="23"/>
    </location>
</feature>
<reference evidence="10 11" key="1">
    <citation type="submission" date="2018-02" db="EMBL/GenBank/DDBJ databases">
        <title>8 Nocardia nova and 1 Nocardia cyriacigeorgica strain used for evolution to TMP-SMX.</title>
        <authorList>
            <person name="Mehta H."/>
            <person name="Weng J."/>
            <person name="Shamoo Y."/>
        </authorList>
    </citation>
    <scope>NUCLEOTIDE SEQUENCE [LARGE SCALE GENOMIC DNA]</scope>
    <source>
        <strain evidence="10 11">ATCC 33727</strain>
    </source>
</reference>
<dbReference type="FunFam" id="1.10.630.10:FF:000018">
    <property type="entry name" value="Cytochrome P450 monooxygenase"/>
    <property type="match status" value="1"/>
</dbReference>
<dbReference type="Proteomes" id="UP000241647">
    <property type="component" value="Unassembled WGS sequence"/>
</dbReference>
<dbReference type="CDD" id="cd11030">
    <property type="entry name" value="CYP105-like"/>
    <property type="match status" value="1"/>
</dbReference>
<evidence type="ECO:0000256" key="5">
    <source>
        <dbReference type="ARBA" id="ARBA00023002"/>
    </source>
</evidence>
<evidence type="ECO:0000256" key="3">
    <source>
        <dbReference type="ARBA" id="ARBA00022617"/>
    </source>
</evidence>
<dbReference type="PRINTS" id="PR00359">
    <property type="entry name" value="BP450"/>
</dbReference>
<proteinExistence type="inferred from homology"/>
<dbReference type="Pfam" id="PF00067">
    <property type="entry name" value="p450"/>
    <property type="match status" value="1"/>
</dbReference>
<evidence type="ECO:0000256" key="9">
    <source>
        <dbReference type="SAM" id="MobiDB-lite"/>
    </source>
</evidence>
<keyword evidence="5 8" id="KW-0560">Oxidoreductase</keyword>
<comment type="similarity">
    <text evidence="2 8">Belongs to the cytochrome P450 family.</text>
</comment>
<dbReference type="RefSeq" id="WP_063026671.1">
    <property type="nucleotide sequence ID" value="NZ_PYHS01000007.1"/>
</dbReference>
<dbReference type="PANTHER" id="PTHR46696:SF1">
    <property type="entry name" value="CYTOCHROME P450 YJIB-RELATED"/>
    <property type="match status" value="1"/>
</dbReference>
<dbReference type="GO" id="GO:0005506">
    <property type="term" value="F:iron ion binding"/>
    <property type="evidence" value="ECO:0007669"/>
    <property type="project" value="InterPro"/>
</dbReference>